<dbReference type="PROSITE" id="PS50296">
    <property type="entry name" value="SUI1"/>
    <property type="match status" value="1"/>
</dbReference>
<dbReference type="PANTHER" id="PTHR12789:SF0">
    <property type="entry name" value="DENSITY-REGULATED PROTEIN"/>
    <property type="match status" value="1"/>
</dbReference>
<dbReference type="CDD" id="cd11567">
    <property type="entry name" value="YciH_like"/>
    <property type="match status" value="1"/>
</dbReference>
<dbReference type="Pfam" id="PF01253">
    <property type="entry name" value="SUI1"/>
    <property type="match status" value="1"/>
</dbReference>
<protein>
    <submittedName>
        <fullName evidence="5">Translation initiation factor 1</fullName>
    </submittedName>
</protein>
<keyword evidence="3" id="KW-0648">Protein biosynthesis</keyword>
<dbReference type="SUPFAM" id="SSF55159">
    <property type="entry name" value="eIF1-like"/>
    <property type="match status" value="1"/>
</dbReference>
<dbReference type="InterPro" id="IPR001950">
    <property type="entry name" value="SUI1"/>
</dbReference>
<comment type="similarity">
    <text evidence="1">Belongs to the SUI1 family.</text>
</comment>
<dbReference type="GO" id="GO:0003743">
    <property type="term" value="F:translation initiation factor activity"/>
    <property type="evidence" value="ECO:0007669"/>
    <property type="project" value="UniProtKB-KW"/>
</dbReference>
<name>A0A1I6I0S6_9EURY</name>
<dbReference type="GO" id="GO:0002188">
    <property type="term" value="P:translation reinitiation"/>
    <property type="evidence" value="ECO:0007669"/>
    <property type="project" value="TreeGrafter"/>
</dbReference>
<dbReference type="NCBIfam" id="NF002096">
    <property type="entry name" value="PRK00939.1"/>
    <property type="match status" value="1"/>
</dbReference>
<reference evidence="6" key="1">
    <citation type="submission" date="2016-10" db="EMBL/GenBank/DDBJ databases">
        <authorList>
            <person name="Varghese N."/>
            <person name="Submissions S."/>
        </authorList>
    </citation>
    <scope>NUCLEOTIDE SEQUENCE [LARGE SCALE GENOMIC DNA]</scope>
    <source>
        <strain evidence="6">CGMCC 1.7736</strain>
    </source>
</reference>
<evidence type="ECO:0000259" key="4">
    <source>
        <dbReference type="PROSITE" id="PS50296"/>
    </source>
</evidence>
<sequence length="101" mass="11035">MANKDDLSSIAGLPEELGIDRDLEQSHQQLSVHVDTRRYGKAVTVVSGFDLSAPELRDVASRLKRKLACGGTVDEGEIELQGDHSGRVGGLLREMGYELRD</sequence>
<gene>
    <name evidence="5" type="ORF">SAMN04487947_2721</name>
</gene>
<evidence type="ECO:0000313" key="5">
    <source>
        <dbReference type="EMBL" id="SFR60264.1"/>
    </source>
</evidence>
<dbReference type="RefSeq" id="WP_089808478.1">
    <property type="nucleotide sequence ID" value="NZ_FOYT01000002.1"/>
</dbReference>
<organism evidence="5 6">
    <name type="scientific">Halogeometricum rufum</name>
    <dbReference type="NCBI Taxonomy" id="553469"/>
    <lineage>
        <taxon>Archaea</taxon>
        <taxon>Methanobacteriati</taxon>
        <taxon>Methanobacteriota</taxon>
        <taxon>Stenosarchaea group</taxon>
        <taxon>Halobacteria</taxon>
        <taxon>Halobacteriales</taxon>
        <taxon>Haloferacaceae</taxon>
        <taxon>Halogeometricum</taxon>
    </lineage>
</organism>
<keyword evidence="2" id="KW-0810">Translation regulation</keyword>
<proteinExistence type="inferred from homology"/>
<accession>A0A1I6I0S6</accession>
<dbReference type="OrthoDB" id="11182at2157"/>
<dbReference type="GO" id="GO:0001731">
    <property type="term" value="P:formation of translation preinitiation complex"/>
    <property type="evidence" value="ECO:0007669"/>
    <property type="project" value="TreeGrafter"/>
</dbReference>
<dbReference type="GO" id="GO:0006417">
    <property type="term" value="P:regulation of translation"/>
    <property type="evidence" value="ECO:0007669"/>
    <property type="project" value="UniProtKB-KW"/>
</dbReference>
<feature type="domain" description="SUI1" evidence="4">
    <location>
        <begin position="30"/>
        <end position="96"/>
    </location>
</feature>
<dbReference type="PANTHER" id="PTHR12789">
    <property type="entry name" value="DENSITY-REGULATED PROTEIN HOMOLOG"/>
    <property type="match status" value="1"/>
</dbReference>
<dbReference type="InterPro" id="IPR050318">
    <property type="entry name" value="DENR/SUI1_TIF"/>
</dbReference>
<dbReference type="InterPro" id="IPR005872">
    <property type="entry name" value="SUI1_arc_bac"/>
</dbReference>
<dbReference type="AlphaFoldDB" id="A0A1I6I0S6"/>
<dbReference type="EMBL" id="FOYT01000002">
    <property type="protein sequence ID" value="SFR60264.1"/>
    <property type="molecule type" value="Genomic_DNA"/>
</dbReference>
<evidence type="ECO:0000313" key="6">
    <source>
        <dbReference type="Proteomes" id="UP000198531"/>
    </source>
</evidence>
<evidence type="ECO:0000256" key="3">
    <source>
        <dbReference type="ARBA" id="ARBA00022917"/>
    </source>
</evidence>
<dbReference type="GO" id="GO:0003729">
    <property type="term" value="F:mRNA binding"/>
    <property type="evidence" value="ECO:0007669"/>
    <property type="project" value="TreeGrafter"/>
</dbReference>
<keyword evidence="6" id="KW-1185">Reference proteome</keyword>
<evidence type="ECO:0000256" key="1">
    <source>
        <dbReference type="ARBA" id="ARBA00005422"/>
    </source>
</evidence>
<dbReference type="Gene3D" id="3.30.780.10">
    <property type="entry name" value="SUI1-like domain"/>
    <property type="match status" value="1"/>
</dbReference>
<evidence type="ECO:0000256" key="2">
    <source>
        <dbReference type="ARBA" id="ARBA00022845"/>
    </source>
</evidence>
<dbReference type="Proteomes" id="UP000198531">
    <property type="component" value="Unassembled WGS sequence"/>
</dbReference>
<dbReference type="InterPro" id="IPR036877">
    <property type="entry name" value="SUI1_dom_sf"/>
</dbReference>
<dbReference type="STRING" id="553469.SAMN04487947_2721"/>
<keyword evidence="5" id="KW-0396">Initiation factor</keyword>